<gene>
    <name evidence="6" type="ORF">GQF02_00235</name>
</gene>
<evidence type="ECO:0000313" key="7">
    <source>
        <dbReference type="Proteomes" id="UP000467214"/>
    </source>
</evidence>
<evidence type="ECO:0000256" key="2">
    <source>
        <dbReference type="ARBA" id="ARBA00022490"/>
    </source>
</evidence>
<evidence type="ECO:0000256" key="1">
    <source>
        <dbReference type="ARBA" id="ARBA00004514"/>
    </source>
</evidence>
<keyword evidence="3" id="KW-1005">Bacterial flagellum biogenesis</keyword>
<organism evidence="6 7">
    <name type="scientific">Craterilacuibacter sinensis</name>
    <dbReference type="NCBI Taxonomy" id="2686017"/>
    <lineage>
        <taxon>Bacteria</taxon>
        <taxon>Pseudomonadati</taxon>
        <taxon>Pseudomonadota</taxon>
        <taxon>Betaproteobacteria</taxon>
        <taxon>Neisseriales</taxon>
        <taxon>Neisseriaceae</taxon>
        <taxon>Craterilacuibacter</taxon>
    </lineage>
</organism>
<dbReference type="Gene3D" id="1.20.58.380">
    <property type="entry name" value="Flagellar protein flit"/>
    <property type="match status" value="1"/>
</dbReference>
<keyword evidence="2" id="KW-0963">Cytoplasm</keyword>
<accession>A0A845BF94</accession>
<dbReference type="AlphaFoldDB" id="A0A845BF94"/>
<protein>
    <recommendedName>
        <fullName evidence="5">Flagellar protein FliT</fullName>
    </recommendedName>
</protein>
<dbReference type="Pfam" id="PF05400">
    <property type="entry name" value="FliT"/>
    <property type="match status" value="1"/>
</dbReference>
<proteinExistence type="predicted"/>
<dbReference type="RefSeq" id="WP_160794082.1">
    <property type="nucleotide sequence ID" value="NZ_WSSB01000001.1"/>
</dbReference>
<dbReference type="EMBL" id="WSSB01000001">
    <property type="protein sequence ID" value="MXR35427.1"/>
    <property type="molecule type" value="Genomic_DNA"/>
</dbReference>
<keyword evidence="7" id="KW-1185">Reference proteome</keyword>
<name>A0A845BF94_9NEIS</name>
<comment type="caution">
    <text evidence="6">The sequence shown here is derived from an EMBL/GenBank/DDBJ whole genome shotgun (WGS) entry which is preliminary data.</text>
</comment>
<dbReference type="Proteomes" id="UP000467214">
    <property type="component" value="Unassembled WGS sequence"/>
</dbReference>
<dbReference type="InterPro" id="IPR008622">
    <property type="entry name" value="FliT"/>
</dbReference>
<reference evidence="6 7" key="1">
    <citation type="submission" date="2019-12" db="EMBL/GenBank/DDBJ databases">
        <title>Neisseriaceae gen. nov. sp. Genome sequencing and assembly.</title>
        <authorList>
            <person name="Liu Z."/>
            <person name="Li A."/>
        </authorList>
    </citation>
    <scope>NUCLEOTIDE SEQUENCE [LARGE SCALE GENOMIC DNA]</scope>
    <source>
        <strain evidence="6 7">B2N2-7</strain>
    </source>
</reference>
<evidence type="ECO:0000256" key="4">
    <source>
        <dbReference type="ARBA" id="ARBA00023186"/>
    </source>
</evidence>
<keyword evidence="4" id="KW-0143">Chaperone</keyword>
<evidence type="ECO:0000256" key="5">
    <source>
        <dbReference type="ARBA" id="ARBA00093797"/>
    </source>
</evidence>
<comment type="subcellular location">
    <subcellularLocation>
        <location evidence="1">Cytoplasm</location>
        <location evidence="1">Cytosol</location>
    </subcellularLocation>
</comment>
<evidence type="ECO:0000313" key="6">
    <source>
        <dbReference type="EMBL" id="MXR35427.1"/>
    </source>
</evidence>
<sequence>MPASDALLRWQAFSALAEAAREAAEREDWALAISLGEQLAALQQDLPAVDTLKLDDAQHATLRLTLLAIQANIEQSRALMGWERDTLSEEMHHLRTSSRVLDAYSKGA</sequence>
<evidence type="ECO:0000256" key="3">
    <source>
        <dbReference type="ARBA" id="ARBA00022795"/>
    </source>
</evidence>